<dbReference type="InterPro" id="IPR043132">
    <property type="entry name" value="BCAT-like_C"/>
</dbReference>
<comment type="similarity">
    <text evidence="1">Belongs to the class-IV pyridoxal-phosphate-dependent aminotransferase family.</text>
</comment>
<dbReference type="Gene3D" id="3.20.10.10">
    <property type="entry name" value="D-amino Acid Aminotransferase, subunit A, domain 2"/>
    <property type="match status" value="1"/>
</dbReference>
<sequence length="282" mass="31000">MGTKLLALLDGTLADPALPIVRADDEGVTRGDGIFEALLVVDAQPRDLDAHLARFAVSADKLELPAPDEAGFRRATDALLEAWNWKADREAVLRFFWTRGPEGTSEPNAWAIIAPLDEALRRQRSAGVRVMLLDRGFEPVPVENQPWLLPGAKSLSYAVNMAAKRYARERGAEDVVFYSPSGRLLEGPTCSVVLDIDGVLHTPPFEAILRSITVQTLFQQAPAEGLDVQFSVLDRSDFERCRGAWLLSSTRVLTRITHVDGHPLPASLLDSTLKRMLGVPSR</sequence>
<dbReference type="EMBL" id="AP028056">
    <property type="protein sequence ID" value="BEH01440.1"/>
    <property type="molecule type" value="Genomic_DNA"/>
</dbReference>
<evidence type="ECO:0000313" key="3">
    <source>
        <dbReference type="Proteomes" id="UP001431656"/>
    </source>
</evidence>
<dbReference type="InterPro" id="IPR043131">
    <property type="entry name" value="BCAT-like_N"/>
</dbReference>
<protein>
    <submittedName>
        <fullName evidence="2">Aminodeoxychorismate lyase</fullName>
    </submittedName>
</protein>
<dbReference type="InterPro" id="IPR036038">
    <property type="entry name" value="Aminotransferase-like"/>
</dbReference>
<dbReference type="GO" id="GO:0005829">
    <property type="term" value="C:cytosol"/>
    <property type="evidence" value="ECO:0007669"/>
    <property type="project" value="TreeGrafter"/>
</dbReference>
<dbReference type="PANTHER" id="PTHR42743:SF11">
    <property type="entry name" value="AMINODEOXYCHORISMATE LYASE"/>
    <property type="match status" value="1"/>
</dbReference>
<dbReference type="Gene3D" id="3.30.470.10">
    <property type="match status" value="1"/>
</dbReference>
<evidence type="ECO:0000313" key="2">
    <source>
        <dbReference type="EMBL" id="BEH01440.1"/>
    </source>
</evidence>
<dbReference type="InterPro" id="IPR050571">
    <property type="entry name" value="Class-IV_PLP-Dep_Aminotrnsfr"/>
</dbReference>
<dbReference type="PANTHER" id="PTHR42743">
    <property type="entry name" value="AMINO-ACID AMINOTRANSFERASE"/>
    <property type="match status" value="1"/>
</dbReference>
<dbReference type="Proteomes" id="UP001431656">
    <property type="component" value="Chromosome"/>
</dbReference>
<keyword evidence="3" id="KW-1185">Reference proteome</keyword>
<gene>
    <name evidence="2" type="ORF">brsh051_07210</name>
</gene>
<name>A0AAN0KGZ2_9ACTN</name>
<dbReference type="InterPro" id="IPR001544">
    <property type="entry name" value="Aminotrans_IV"/>
</dbReference>
<reference evidence="2" key="1">
    <citation type="journal article" date="2024" name="Int. J. Syst. Evol. Microbiol.">
        <title>Brooklawnia propionicigenes sp. nov., a facultatively anaerobic, propionate-producing bacterium isolated from a methanogenic reactor treating waste from cattle farms.</title>
        <authorList>
            <person name="Akita Y."/>
            <person name="Ueki A."/>
            <person name="Tonouchi A."/>
            <person name="Sugawara Y."/>
            <person name="Honma S."/>
            <person name="Kaku N."/>
            <person name="Ueki K."/>
        </authorList>
    </citation>
    <scope>NUCLEOTIDE SEQUENCE</scope>
    <source>
        <strain evidence="2">SH051</strain>
    </source>
</reference>
<dbReference type="AlphaFoldDB" id="A0AAN0KGZ2"/>
<dbReference type="RefSeq" id="WP_286267663.1">
    <property type="nucleotide sequence ID" value="NZ_AP028056.1"/>
</dbReference>
<dbReference type="GO" id="GO:0046394">
    <property type="term" value="P:carboxylic acid biosynthetic process"/>
    <property type="evidence" value="ECO:0007669"/>
    <property type="project" value="UniProtKB-ARBA"/>
</dbReference>
<accession>A0AAN0KGZ2</accession>
<dbReference type="Pfam" id="PF01063">
    <property type="entry name" value="Aminotran_4"/>
    <property type="match status" value="1"/>
</dbReference>
<proteinExistence type="inferred from homology"/>
<organism evidence="2 3">
    <name type="scientific">Brooklawnia propionicigenes</name>
    <dbReference type="NCBI Taxonomy" id="3041175"/>
    <lineage>
        <taxon>Bacteria</taxon>
        <taxon>Bacillati</taxon>
        <taxon>Actinomycetota</taxon>
        <taxon>Actinomycetes</taxon>
        <taxon>Propionibacteriales</taxon>
        <taxon>Propionibacteriaceae</taxon>
        <taxon>Brooklawnia</taxon>
    </lineage>
</organism>
<dbReference type="SUPFAM" id="SSF56752">
    <property type="entry name" value="D-aminoacid aminotransferase-like PLP-dependent enzymes"/>
    <property type="match status" value="1"/>
</dbReference>
<evidence type="ECO:0000256" key="1">
    <source>
        <dbReference type="ARBA" id="ARBA00009320"/>
    </source>
</evidence>
<dbReference type="GO" id="GO:0016829">
    <property type="term" value="F:lyase activity"/>
    <property type="evidence" value="ECO:0007669"/>
    <property type="project" value="UniProtKB-KW"/>
</dbReference>
<dbReference type="KEGG" id="broo:brsh051_07210"/>
<keyword evidence="2" id="KW-0456">Lyase</keyword>